<keyword evidence="3" id="KW-0808">Transferase</keyword>
<dbReference type="CDD" id="cd01673">
    <property type="entry name" value="dNK"/>
    <property type="match status" value="1"/>
</dbReference>
<feature type="domain" description="Deoxynucleoside kinase" evidence="1">
    <location>
        <begin position="2"/>
        <end position="222"/>
    </location>
</feature>
<organism evidence="3 4">
    <name type="scientific">Schaalia naturae</name>
    <dbReference type="NCBI Taxonomy" id="635203"/>
    <lineage>
        <taxon>Bacteria</taxon>
        <taxon>Bacillati</taxon>
        <taxon>Actinomycetota</taxon>
        <taxon>Actinomycetes</taxon>
        <taxon>Actinomycetales</taxon>
        <taxon>Actinomycetaceae</taxon>
        <taxon>Schaalia</taxon>
    </lineage>
</organism>
<proteinExistence type="predicted"/>
<keyword evidence="4" id="KW-1185">Reference proteome</keyword>
<evidence type="ECO:0000259" key="1">
    <source>
        <dbReference type="Pfam" id="PF01712"/>
    </source>
</evidence>
<dbReference type="EMBL" id="JBHTEF010000001">
    <property type="protein sequence ID" value="MFC7582242.1"/>
    <property type="molecule type" value="Genomic_DNA"/>
</dbReference>
<dbReference type="Pfam" id="PF01712">
    <property type="entry name" value="dNK"/>
    <property type="match status" value="1"/>
</dbReference>
<name>A0ABW2SPZ8_9ACTO</name>
<reference evidence="3" key="1">
    <citation type="journal article" date="2014" name="Int. J. Syst. Evol. Microbiol.">
        <title>Complete genome of a new Firmicutes species belonging to the dominant human colonic microbiota ('Ruminococcus bicirculans') reveals two chromosomes and a selective capacity to utilize plant glucans.</title>
        <authorList>
            <consortium name="NISC Comparative Sequencing Program"/>
            <person name="Wegmann U."/>
            <person name="Louis P."/>
            <person name="Goesmann A."/>
            <person name="Henrissat B."/>
            <person name="Duncan S.H."/>
            <person name="Flint H.J."/>
        </authorList>
    </citation>
    <scope>NUCLEOTIDE SEQUENCE</scope>
    <source>
        <strain evidence="3">CCUG 56698</strain>
    </source>
</reference>
<evidence type="ECO:0000313" key="2">
    <source>
        <dbReference type="EMBL" id="MFC7579652.1"/>
    </source>
</evidence>
<dbReference type="Gene3D" id="3.40.50.300">
    <property type="entry name" value="P-loop containing nucleotide triphosphate hydrolases"/>
    <property type="match status" value="1"/>
</dbReference>
<dbReference type="EMBL" id="JBHTEF010000001">
    <property type="protein sequence ID" value="MFC7579652.1"/>
    <property type="molecule type" value="Genomic_DNA"/>
</dbReference>
<dbReference type="PANTHER" id="PTHR10513:SF35">
    <property type="entry name" value="DEOXYADENOSINE KINASE"/>
    <property type="match status" value="1"/>
</dbReference>
<protein>
    <submittedName>
        <fullName evidence="3">Deoxynucleoside kinase</fullName>
    </submittedName>
</protein>
<comment type="caution">
    <text evidence="3">The sequence shown here is derived from an EMBL/GenBank/DDBJ whole genome shotgun (WGS) entry which is preliminary data.</text>
</comment>
<reference evidence="3" key="3">
    <citation type="submission" date="2024-09" db="EMBL/GenBank/DDBJ databases">
        <authorList>
            <person name="Sun Q."/>
            <person name="Mori K."/>
        </authorList>
    </citation>
    <scope>NUCLEOTIDE SEQUENCE</scope>
    <source>
        <strain evidence="3">CCUG 56698</strain>
    </source>
</reference>
<dbReference type="PANTHER" id="PTHR10513">
    <property type="entry name" value="DEOXYNUCLEOSIDE KINASE"/>
    <property type="match status" value="1"/>
</dbReference>
<dbReference type="RefSeq" id="WP_380971059.1">
    <property type="nucleotide sequence ID" value="NZ_JBHTEF010000001.1"/>
</dbReference>
<dbReference type="InterPro" id="IPR031314">
    <property type="entry name" value="DNK_dom"/>
</dbReference>
<dbReference type="InterPro" id="IPR027417">
    <property type="entry name" value="P-loop_NTPase"/>
</dbReference>
<evidence type="ECO:0000313" key="4">
    <source>
        <dbReference type="Proteomes" id="UP001596527"/>
    </source>
</evidence>
<keyword evidence="3" id="KW-0418">Kinase</keyword>
<dbReference type="GO" id="GO:0016301">
    <property type="term" value="F:kinase activity"/>
    <property type="evidence" value="ECO:0007669"/>
    <property type="project" value="UniProtKB-KW"/>
</dbReference>
<sequence>MITLAGPIGSGKTTLTRILAEDLHTRAFYEPVEGNPILDDFYRGNEVAARQRAAGVADAHNPYAFLLQVYFLNRRFSAIKRAMEDDNNVLDRSIYEDRIFMRMNYDQGNVTRVEWETYDSLFENMMEELAFAAHKKAPDLMVLIEISYPTMIEHIRRRGRPYEQIEEDPSLVGYYHSLLDYYAQWKRDYLRQGISDLIAIDADKYDFTDDAHDRQAVLDQVRARLRALGKI</sequence>
<dbReference type="Proteomes" id="UP001596527">
    <property type="component" value="Unassembled WGS sequence"/>
</dbReference>
<reference evidence="4" key="2">
    <citation type="journal article" date="2019" name="Int. J. Syst. Evol. Microbiol.">
        <title>The Global Catalogue of Microorganisms (GCM) 10K type strain sequencing project: providing services to taxonomists for standard genome sequencing and annotation.</title>
        <authorList>
            <consortium name="The Broad Institute Genomics Platform"/>
            <consortium name="The Broad Institute Genome Sequencing Center for Infectious Disease"/>
            <person name="Wu L."/>
            <person name="Ma J."/>
        </authorList>
    </citation>
    <scope>NUCLEOTIDE SEQUENCE [LARGE SCALE GENOMIC DNA]</scope>
    <source>
        <strain evidence="4">CCUG 56698</strain>
    </source>
</reference>
<evidence type="ECO:0000313" key="3">
    <source>
        <dbReference type="EMBL" id="MFC7582242.1"/>
    </source>
</evidence>
<dbReference type="InterPro" id="IPR002624">
    <property type="entry name" value="DCK/DGK"/>
</dbReference>
<dbReference type="SUPFAM" id="SSF52540">
    <property type="entry name" value="P-loop containing nucleoside triphosphate hydrolases"/>
    <property type="match status" value="1"/>
</dbReference>
<gene>
    <name evidence="2" type="ORF">ACFQWG_00175</name>
    <name evidence="3" type="ORF">ACFQWG_13695</name>
</gene>
<dbReference type="InterPro" id="IPR050566">
    <property type="entry name" value="Deoxyribonucleoside_kinase"/>
</dbReference>
<accession>A0ABW2SPZ8</accession>
<dbReference type="PIRSF" id="PIRSF000705">
    <property type="entry name" value="DNK"/>
    <property type="match status" value="1"/>
</dbReference>